<evidence type="ECO:0000256" key="3">
    <source>
        <dbReference type="ARBA" id="ARBA00022833"/>
    </source>
</evidence>
<dbReference type="Pfam" id="PF04438">
    <property type="entry name" value="zf-HIT"/>
    <property type="match status" value="1"/>
</dbReference>
<dbReference type="SUPFAM" id="SSF144232">
    <property type="entry name" value="HIT/MYND zinc finger-like"/>
    <property type="match status" value="1"/>
</dbReference>
<keyword evidence="1" id="KW-0479">Metal-binding</keyword>
<organism evidence="6 7">
    <name type="scientific">Punica granatum</name>
    <name type="common">Pomegranate</name>
    <dbReference type="NCBI Taxonomy" id="22663"/>
    <lineage>
        <taxon>Eukaryota</taxon>
        <taxon>Viridiplantae</taxon>
        <taxon>Streptophyta</taxon>
        <taxon>Embryophyta</taxon>
        <taxon>Tracheophyta</taxon>
        <taxon>Spermatophyta</taxon>
        <taxon>Magnoliopsida</taxon>
        <taxon>eudicotyledons</taxon>
        <taxon>Gunneridae</taxon>
        <taxon>Pentapetalae</taxon>
        <taxon>rosids</taxon>
        <taxon>malvids</taxon>
        <taxon>Myrtales</taxon>
        <taxon>Lythraceae</taxon>
        <taxon>Punica</taxon>
    </lineage>
</organism>
<dbReference type="GO" id="GO:0008270">
    <property type="term" value="F:zinc ion binding"/>
    <property type="evidence" value="ECO:0007669"/>
    <property type="project" value="UniProtKB-UniRule"/>
</dbReference>
<dbReference type="GeneID" id="116186956"/>
<keyword evidence="3" id="KW-0862">Zinc</keyword>
<dbReference type="AlphaFoldDB" id="A0A6P8BN38"/>
<dbReference type="PROSITE" id="PS51083">
    <property type="entry name" value="ZF_HIT"/>
    <property type="match status" value="1"/>
</dbReference>
<dbReference type="InterPro" id="IPR007529">
    <property type="entry name" value="Znf_HIT"/>
</dbReference>
<evidence type="ECO:0000256" key="4">
    <source>
        <dbReference type="PROSITE-ProRule" id="PRU00453"/>
    </source>
</evidence>
<evidence type="ECO:0000313" key="7">
    <source>
        <dbReference type="RefSeq" id="XP_031371375.1"/>
    </source>
</evidence>
<evidence type="ECO:0000259" key="5">
    <source>
        <dbReference type="PROSITE" id="PS51083"/>
    </source>
</evidence>
<dbReference type="RefSeq" id="XP_031371375.1">
    <property type="nucleotide sequence ID" value="XM_031515515.1"/>
</dbReference>
<dbReference type="OrthoDB" id="18412at2759"/>
<reference evidence="6" key="1">
    <citation type="journal article" date="2020" name="Plant Biotechnol. J.">
        <title>The pomegranate (Punica granatum L.) draft genome dissects genetic divergence between soft- and hard-seeded cultivars.</title>
        <authorList>
            <person name="Luo X."/>
            <person name="Li H."/>
            <person name="Wu Z."/>
            <person name="Yao W."/>
            <person name="Zhao P."/>
            <person name="Cao D."/>
            <person name="Yu H."/>
            <person name="Li K."/>
            <person name="Poudel K."/>
            <person name="Zhao D."/>
            <person name="Zhang F."/>
            <person name="Xia X."/>
            <person name="Chen L."/>
            <person name="Wang Q."/>
            <person name="Jing D."/>
            <person name="Cao S."/>
        </authorList>
    </citation>
    <scope>NUCLEOTIDE SEQUENCE [LARGE SCALE GENOMIC DNA]</scope>
    <source>
        <strain evidence="6">cv. Tunisia</strain>
    </source>
</reference>
<dbReference type="InterPro" id="IPR051639">
    <property type="entry name" value="BCD1"/>
</dbReference>
<keyword evidence="2 4" id="KW-0863">Zinc-finger</keyword>
<dbReference type="GO" id="GO:0070761">
    <property type="term" value="C:pre-snoRNP complex"/>
    <property type="evidence" value="ECO:0007669"/>
    <property type="project" value="TreeGrafter"/>
</dbReference>
<keyword evidence="6" id="KW-1185">Reference proteome</keyword>
<proteinExistence type="predicted"/>
<reference evidence="7" key="2">
    <citation type="submission" date="2025-08" db="UniProtKB">
        <authorList>
            <consortium name="RefSeq"/>
        </authorList>
    </citation>
    <scope>IDENTIFICATION</scope>
    <source>
        <tissue evidence="7">Leaf</tissue>
    </source>
</reference>
<dbReference type="GO" id="GO:0000492">
    <property type="term" value="P:box C/D snoRNP assembly"/>
    <property type="evidence" value="ECO:0007669"/>
    <property type="project" value="TreeGrafter"/>
</dbReference>
<accession>A0A6P8BN38</accession>
<evidence type="ECO:0000313" key="6">
    <source>
        <dbReference type="Proteomes" id="UP000515151"/>
    </source>
</evidence>
<name>A0A6P8BN38_PUNGR</name>
<evidence type="ECO:0000256" key="2">
    <source>
        <dbReference type="ARBA" id="ARBA00022771"/>
    </source>
</evidence>
<protein>
    <submittedName>
        <fullName evidence="7">Zinc finger HIT domain-containing protein 3-like isoform X1</fullName>
    </submittedName>
</protein>
<gene>
    <name evidence="7" type="primary">LOC116186956</name>
</gene>
<dbReference type="PANTHER" id="PTHR13483:SF11">
    <property type="entry name" value="ZINC FINGER HIT DOMAIN-CONTAINING PROTEIN 3"/>
    <property type="match status" value="1"/>
</dbReference>
<sequence>MAASALQCQVCCQEPSKYKCPSCYLPYCSLACFKRHKEIPCAEPTPSVVKPMIDQEESKERPLRVDDPSEVALQEQLKSVAACSELRNAVKNEDLQRRIRKIDSSEDAETELDKAMEGDVFRTLMDKALPPIGTKCVLRIGASCKHVEVLGDFLKPKENRIVPVLVRNDSNSVLKHCA</sequence>
<dbReference type="Proteomes" id="UP000515151">
    <property type="component" value="Chromosome 8"/>
</dbReference>
<dbReference type="PANTHER" id="PTHR13483">
    <property type="entry name" value="BOX C_D SNORNA PROTEIN 1-RELATED"/>
    <property type="match status" value="1"/>
</dbReference>
<evidence type="ECO:0000256" key="1">
    <source>
        <dbReference type="ARBA" id="ARBA00022723"/>
    </source>
</evidence>
<dbReference type="CDD" id="cd23024">
    <property type="entry name" value="zf-HIT_ZNHIT2-3"/>
    <property type="match status" value="1"/>
</dbReference>
<dbReference type="Gene3D" id="3.30.60.190">
    <property type="match status" value="1"/>
</dbReference>
<dbReference type="GO" id="GO:0000463">
    <property type="term" value="P:maturation of LSU-rRNA from tricistronic rRNA transcript (SSU-rRNA, 5.8S rRNA, LSU-rRNA)"/>
    <property type="evidence" value="ECO:0007669"/>
    <property type="project" value="TreeGrafter"/>
</dbReference>
<feature type="domain" description="HIT-type" evidence="5">
    <location>
        <begin position="8"/>
        <end position="41"/>
    </location>
</feature>
<dbReference type="GO" id="GO:0005634">
    <property type="term" value="C:nucleus"/>
    <property type="evidence" value="ECO:0007669"/>
    <property type="project" value="TreeGrafter"/>
</dbReference>
<dbReference type="GO" id="GO:0048254">
    <property type="term" value="P:snoRNA localization"/>
    <property type="evidence" value="ECO:0007669"/>
    <property type="project" value="TreeGrafter"/>
</dbReference>